<feature type="domain" description="XdhC- CoxI" evidence="1">
    <location>
        <begin position="14"/>
        <end position="73"/>
    </location>
</feature>
<dbReference type="PANTHER" id="PTHR30388">
    <property type="entry name" value="ALDEHYDE OXIDOREDUCTASE MOLYBDENUM COFACTOR ASSEMBLY PROTEIN"/>
    <property type="match status" value="1"/>
</dbReference>
<dbReference type="AlphaFoldDB" id="A0A0D1BXP7"/>
<comment type="caution">
    <text evidence="3">The sequence shown here is derived from an EMBL/GenBank/DDBJ whole genome shotgun (WGS) entry which is preliminary data.</text>
</comment>
<feature type="domain" description="XdhC Rossmann" evidence="2">
    <location>
        <begin position="107"/>
        <end position="249"/>
    </location>
</feature>
<dbReference type="InterPro" id="IPR052698">
    <property type="entry name" value="MoCofactor_Util/Proc"/>
</dbReference>
<name>A0A0D1BXP7_CLOBO</name>
<accession>A0A0D1BXP7</accession>
<dbReference type="PANTHER" id="PTHR30388:SF6">
    <property type="entry name" value="XANTHINE DEHYDROGENASE SUBUNIT A-RELATED"/>
    <property type="match status" value="1"/>
</dbReference>
<proteinExistence type="predicted"/>
<dbReference type="PATRIC" id="fig|1379739.3.peg.3245"/>
<dbReference type="Pfam" id="PF13478">
    <property type="entry name" value="XdhC_C"/>
    <property type="match status" value="1"/>
</dbReference>
<gene>
    <name evidence="3" type="ORF">N495_14260</name>
</gene>
<protein>
    <submittedName>
        <fullName evidence="3">Xanthine dehydrogenase</fullName>
    </submittedName>
</protein>
<evidence type="ECO:0000313" key="3">
    <source>
        <dbReference type="EMBL" id="KIS24682.1"/>
    </source>
</evidence>
<dbReference type="EMBL" id="JXSU01000007">
    <property type="protein sequence ID" value="KIS24682.1"/>
    <property type="molecule type" value="Genomic_DNA"/>
</dbReference>
<organism evidence="3 4">
    <name type="scientific">Clostridium botulinum B2 450</name>
    <dbReference type="NCBI Taxonomy" id="1379739"/>
    <lineage>
        <taxon>Bacteria</taxon>
        <taxon>Bacillati</taxon>
        <taxon>Bacillota</taxon>
        <taxon>Clostridia</taxon>
        <taxon>Eubacteriales</taxon>
        <taxon>Clostridiaceae</taxon>
        <taxon>Clostridium</taxon>
    </lineage>
</organism>
<dbReference type="Proteomes" id="UP000032250">
    <property type="component" value="Unassembled WGS sequence"/>
</dbReference>
<dbReference type="Gene3D" id="3.40.50.720">
    <property type="entry name" value="NAD(P)-binding Rossmann-like Domain"/>
    <property type="match status" value="1"/>
</dbReference>
<evidence type="ECO:0000259" key="1">
    <source>
        <dbReference type="Pfam" id="PF02625"/>
    </source>
</evidence>
<dbReference type="InterPro" id="IPR027051">
    <property type="entry name" value="XdhC_Rossmann_dom"/>
</dbReference>
<dbReference type="InterPro" id="IPR003777">
    <property type="entry name" value="XdhC_CoxI"/>
</dbReference>
<dbReference type="OrthoDB" id="9773039at2"/>
<dbReference type="RefSeq" id="WP_043032232.1">
    <property type="nucleotide sequence ID" value="NZ_JXSU01000007.1"/>
</dbReference>
<sequence>MEQDILRNIYKSVNNGDTVALATLTHISGSSPGKAGSIMAVWENGEIQGTVGGGKVEYEIINKSIKCIKNNESSNFKHKLNEGGELGMQCGGEAEGFIKIFAPETKLIIVGAGHISFHLHKIAKILNFYTVVIDDREDFANNERFPNANEIIVEKVDKALSEYPINKNTYIIIVTRGHKDDALALETVVSKNSAYIGMIGSSNKTSYVMNNLIAKGVCREDLKKVFAPIGLDIASEKPEEIAAGILSEVLLIKNKGTLNHMKDLKKIDF</sequence>
<evidence type="ECO:0000259" key="2">
    <source>
        <dbReference type="Pfam" id="PF13478"/>
    </source>
</evidence>
<reference evidence="3 4" key="1">
    <citation type="submission" date="2014-06" db="EMBL/GenBank/DDBJ databases">
        <title>Genome characterization of distinct group I Clostridium botulinum lineages.</title>
        <authorList>
            <person name="Giordani F."/>
            <person name="Anselmo A."/>
            <person name="Fillo S."/>
            <person name="Palozzi A.M."/>
            <person name="Fortunato A."/>
            <person name="Gentile B."/>
            <person name="Ciammaruconi A."/>
            <person name="Anniballi F."/>
            <person name="De Medici D."/>
            <person name="Lista F."/>
        </authorList>
    </citation>
    <scope>NUCLEOTIDE SEQUENCE [LARGE SCALE GENOMIC DNA]</scope>
    <source>
        <strain evidence="3 4">B2 450</strain>
    </source>
</reference>
<dbReference type="HOGENOM" id="CLU_041115_4_1_9"/>
<dbReference type="Pfam" id="PF02625">
    <property type="entry name" value="XdhC_CoxI"/>
    <property type="match status" value="1"/>
</dbReference>
<evidence type="ECO:0000313" key="4">
    <source>
        <dbReference type="Proteomes" id="UP000032250"/>
    </source>
</evidence>